<dbReference type="GO" id="GO:0016787">
    <property type="term" value="F:hydrolase activity"/>
    <property type="evidence" value="ECO:0007669"/>
    <property type="project" value="UniProtKB-KW"/>
</dbReference>
<dbReference type="Pfam" id="PF05049">
    <property type="entry name" value="IIGP"/>
    <property type="match status" value="1"/>
</dbReference>
<dbReference type="Gene3D" id="3.40.50.300">
    <property type="entry name" value="P-loop containing nucleotide triphosphate hydrolases"/>
    <property type="match status" value="1"/>
</dbReference>
<dbReference type="GO" id="GO:0005525">
    <property type="term" value="F:GTP binding"/>
    <property type="evidence" value="ECO:0007669"/>
    <property type="project" value="InterPro"/>
</dbReference>
<dbReference type="RefSeq" id="XP_040760121.1">
    <property type="nucleotide sequence ID" value="XM_040914683.1"/>
</dbReference>
<comment type="similarity">
    <text evidence="1">Belongs to the TRAFAC class dynamin-like GTPase superfamily. IRG family.</text>
</comment>
<protein>
    <submittedName>
        <fullName evidence="4">p-loop containing nucleoside triphosphate hydrolase protein</fullName>
    </submittedName>
</protein>
<dbReference type="PROSITE" id="PS51716">
    <property type="entry name" value="G_IRG"/>
    <property type="match status" value="1"/>
</dbReference>
<dbReference type="Proteomes" id="UP000076871">
    <property type="component" value="Unassembled WGS sequence"/>
</dbReference>
<dbReference type="GeneID" id="63831710"/>
<feature type="domain" description="IRG-type G" evidence="3">
    <location>
        <begin position="118"/>
        <end position="321"/>
    </location>
</feature>
<evidence type="ECO:0000313" key="4">
    <source>
        <dbReference type="EMBL" id="KZT02381.1"/>
    </source>
</evidence>
<dbReference type="InParanoid" id="A0A165C8F9"/>
<feature type="region of interest" description="Disordered" evidence="2">
    <location>
        <begin position="24"/>
        <end position="45"/>
    </location>
</feature>
<gene>
    <name evidence="4" type="ORF">LAESUDRAFT_815408</name>
</gene>
<evidence type="ECO:0000256" key="2">
    <source>
        <dbReference type="SAM" id="MobiDB-lite"/>
    </source>
</evidence>
<reference evidence="4 5" key="1">
    <citation type="journal article" date="2016" name="Mol. Biol. Evol.">
        <title>Comparative Genomics of Early-Diverging Mushroom-Forming Fungi Provides Insights into the Origins of Lignocellulose Decay Capabilities.</title>
        <authorList>
            <person name="Nagy L.G."/>
            <person name="Riley R."/>
            <person name="Tritt A."/>
            <person name="Adam C."/>
            <person name="Daum C."/>
            <person name="Floudas D."/>
            <person name="Sun H."/>
            <person name="Yadav J.S."/>
            <person name="Pangilinan J."/>
            <person name="Larsson K.H."/>
            <person name="Matsuura K."/>
            <person name="Barry K."/>
            <person name="Labutti K."/>
            <person name="Kuo R."/>
            <person name="Ohm R.A."/>
            <person name="Bhattacharya S.S."/>
            <person name="Shirouzu T."/>
            <person name="Yoshinaga Y."/>
            <person name="Martin F.M."/>
            <person name="Grigoriev I.V."/>
            <person name="Hibbett D.S."/>
        </authorList>
    </citation>
    <scope>NUCLEOTIDE SEQUENCE [LARGE SCALE GENOMIC DNA]</scope>
    <source>
        <strain evidence="4 5">93-53</strain>
    </source>
</reference>
<keyword evidence="5" id="KW-1185">Reference proteome</keyword>
<name>A0A165C8F9_9APHY</name>
<dbReference type="AlphaFoldDB" id="A0A165C8F9"/>
<evidence type="ECO:0000259" key="3">
    <source>
        <dbReference type="PROSITE" id="PS51716"/>
    </source>
</evidence>
<dbReference type="InterPro" id="IPR030385">
    <property type="entry name" value="G_IRG_dom"/>
</dbReference>
<organism evidence="4 5">
    <name type="scientific">Laetiporus sulphureus 93-53</name>
    <dbReference type="NCBI Taxonomy" id="1314785"/>
    <lineage>
        <taxon>Eukaryota</taxon>
        <taxon>Fungi</taxon>
        <taxon>Dikarya</taxon>
        <taxon>Basidiomycota</taxon>
        <taxon>Agaricomycotina</taxon>
        <taxon>Agaricomycetes</taxon>
        <taxon>Polyporales</taxon>
        <taxon>Laetiporus</taxon>
    </lineage>
</organism>
<dbReference type="OrthoDB" id="422720at2759"/>
<dbReference type="EMBL" id="KV427653">
    <property type="protein sequence ID" value="KZT02381.1"/>
    <property type="molecule type" value="Genomic_DNA"/>
</dbReference>
<sequence>MGQPQSRPEADEWARKAIQLAEELKNRADADAKRDREEKLKAEAERDRLVESVEEAKIVQQREPRAREAAERKAAQTKTALERAELELERLDGDVRPIVDVTVTEIDQKKMEYQFKEGVFHIAVAGCAGSGKSSLINALRGLSNHSPGAAPADITETTSAVTRYPDPNSANRLVWYDVPGTGTLDVPDWEYFNDQGLYVFNAIIVLFDSRFTEKDLAIIRNCVRFKIPIYIVRSKSRQHIRNLVDDMPPVEGDDEAQRRVRARQQYIEETREKVNHHLELARLPRQPVYLVDKQTIVQVVSHAQPEELIDEQDLLRSLVTRAKIALGIA</sequence>
<keyword evidence="4" id="KW-0378">Hydrolase</keyword>
<dbReference type="PANTHER" id="PTHR14143">
    <property type="entry name" value="INTERFERON-INDUCIBLE GTPASE FAMILY MEMBER"/>
    <property type="match status" value="1"/>
</dbReference>
<dbReference type="PANTHER" id="PTHR14143:SF1">
    <property type="entry name" value="IRG-TYPE G DOMAIN-CONTAINING PROTEIN"/>
    <property type="match status" value="1"/>
</dbReference>
<evidence type="ECO:0000256" key="1">
    <source>
        <dbReference type="ARBA" id="ARBA00005429"/>
    </source>
</evidence>
<proteinExistence type="inferred from homology"/>
<dbReference type="SUPFAM" id="SSF52540">
    <property type="entry name" value="P-loop containing nucleoside triphosphate hydrolases"/>
    <property type="match status" value="1"/>
</dbReference>
<dbReference type="InterPro" id="IPR027417">
    <property type="entry name" value="P-loop_NTPase"/>
</dbReference>
<dbReference type="InterPro" id="IPR007743">
    <property type="entry name" value="Immunity-related_GTPase-like"/>
</dbReference>
<accession>A0A165C8F9</accession>
<evidence type="ECO:0000313" key="5">
    <source>
        <dbReference type="Proteomes" id="UP000076871"/>
    </source>
</evidence>
<dbReference type="GO" id="GO:0016020">
    <property type="term" value="C:membrane"/>
    <property type="evidence" value="ECO:0007669"/>
    <property type="project" value="InterPro"/>
</dbReference>